<organism evidence="8 9">
    <name type="scientific">Aspergillus mulundensis</name>
    <dbReference type="NCBI Taxonomy" id="1810919"/>
    <lineage>
        <taxon>Eukaryota</taxon>
        <taxon>Fungi</taxon>
        <taxon>Dikarya</taxon>
        <taxon>Ascomycota</taxon>
        <taxon>Pezizomycotina</taxon>
        <taxon>Eurotiomycetes</taxon>
        <taxon>Eurotiomycetidae</taxon>
        <taxon>Eurotiales</taxon>
        <taxon>Aspergillaceae</taxon>
        <taxon>Aspergillus</taxon>
        <taxon>Aspergillus subgen. Nidulantes</taxon>
    </lineage>
</organism>
<evidence type="ECO:0008006" key="10">
    <source>
        <dbReference type="Google" id="ProtNLM"/>
    </source>
</evidence>
<evidence type="ECO:0000256" key="6">
    <source>
        <dbReference type="ARBA" id="ARBA00023242"/>
    </source>
</evidence>
<dbReference type="PANTHER" id="PTHR10484">
    <property type="entry name" value="HISTONE H4"/>
    <property type="match status" value="1"/>
</dbReference>
<evidence type="ECO:0000256" key="5">
    <source>
        <dbReference type="ARBA" id="ARBA00023125"/>
    </source>
</evidence>
<protein>
    <recommendedName>
        <fullName evidence="10">Histone H4</fullName>
    </recommendedName>
</protein>
<dbReference type="Gene3D" id="1.10.20.10">
    <property type="entry name" value="Histone, subunit A"/>
    <property type="match status" value="1"/>
</dbReference>
<dbReference type="GeneID" id="38120431"/>
<keyword evidence="4" id="KW-0158">Chromosome</keyword>
<dbReference type="Proteomes" id="UP000256690">
    <property type="component" value="Unassembled WGS sequence"/>
</dbReference>
<dbReference type="GO" id="GO:0030527">
    <property type="term" value="F:structural constituent of chromatin"/>
    <property type="evidence" value="ECO:0007669"/>
    <property type="project" value="InterPro"/>
</dbReference>
<keyword evidence="5" id="KW-0238">DNA-binding</keyword>
<keyword evidence="6" id="KW-0539">Nucleus</keyword>
<evidence type="ECO:0000256" key="7">
    <source>
        <dbReference type="ARBA" id="ARBA00023269"/>
    </source>
</evidence>
<dbReference type="GO" id="GO:0003677">
    <property type="term" value="F:DNA binding"/>
    <property type="evidence" value="ECO:0007669"/>
    <property type="project" value="UniProtKB-KW"/>
</dbReference>
<dbReference type="PRINTS" id="PR00623">
    <property type="entry name" value="HISTONEH4"/>
</dbReference>
<comment type="caution">
    <text evidence="8">The sequence shown here is derived from an EMBL/GenBank/DDBJ whole genome shotgun (WGS) entry which is preliminary data.</text>
</comment>
<dbReference type="OrthoDB" id="4341621at2759"/>
<name>A0A3D8QMT0_9EURO</name>
<evidence type="ECO:0000256" key="3">
    <source>
        <dbReference type="ARBA" id="ARBA00006564"/>
    </source>
</evidence>
<sequence>MPPFASNNPKPTGLRGLGVVKGRRHKIVRDNIMGVTRPAIRRLARRGGVYRISAEIYEETRIVLKKRLTETIRQVILIMDSGTIPSNERKLVTTRDVSSMNFHIPFPYYVFKS</sequence>
<accession>A0A3D8QMT0</accession>
<gene>
    <name evidence="8" type="ORF">DSM5745_10061</name>
</gene>
<dbReference type="GO" id="GO:0005634">
    <property type="term" value="C:nucleus"/>
    <property type="evidence" value="ECO:0007669"/>
    <property type="project" value="UniProtKB-SubCell"/>
</dbReference>
<evidence type="ECO:0000256" key="4">
    <source>
        <dbReference type="ARBA" id="ARBA00022454"/>
    </source>
</evidence>
<evidence type="ECO:0000256" key="1">
    <source>
        <dbReference type="ARBA" id="ARBA00004123"/>
    </source>
</evidence>
<dbReference type="AlphaFoldDB" id="A0A3D8QMT0"/>
<reference evidence="8 9" key="1">
    <citation type="journal article" date="2018" name="IMA Fungus">
        <title>IMA Genome-F 9: Draft genome sequence of Annulohypoxylon stygium, Aspergillus mulundensis, Berkeleyomyces basicola (syn. Thielaviopsis basicola), Ceratocystis smalleyi, two Cercospora beticola strains, Coleophoma cylindrospora, Fusarium fracticaudum, Phialophora cf. hyalina, and Morchella septimelata.</title>
        <authorList>
            <person name="Wingfield B.D."/>
            <person name="Bills G.F."/>
            <person name="Dong Y."/>
            <person name="Huang W."/>
            <person name="Nel W.J."/>
            <person name="Swalarsk-Parry B.S."/>
            <person name="Vaghefi N."/>
            <person name="Wilken P.M."/>
            <person name="An Z."/>
            <person name="de Beer Z.W."/>
            <person name="De Vos L."/>
            <person name="Chen L."/>
            <person name="Duong T.A."/>
            <person name="Gao Y."/>
            <person name="Hammerbacher A."/>
            <person name="Kikkert J.R."/>
            <person name="Li Y."/>
            <person name="Li H."/>
            <person name="Li K."/>
            <person name="Li Q."/>
            <person name="Liu X."/>
            <person name="Ma X."/>
            <person name="Naidoo K."/>
            <person name="Pethybridge S.J."/>
            <person name="Sun J."/>
            <person name="Steenkamp E.T."/>
            <person name="van der Nest M.A."/>
            <person name="van Wyk S."/>
            <person name="Wingfield M.J."/>
            <person name="Xiong C."/>
            <person name="Yue Q."/>
            <person name="Zhang X."/>
        </authorList>
    </citation>
    <scope>NUCLEOTIDE SEQUENCE [LARGE SCALE GENOMIC DNA]</scope>
    <source>
        <strain evidence="8 9">DSM 5745</strain>
    </source>
</reference>
<dbReference type="GO" id="GO:0000786">
    <property type="term" value="C:nucleosome"/>
    <property type="evidence" value="ECO:0007669"/>
    <property type="project" value="UniProtKB-KW"/>
</dbReference>
<proteinExistence type="inferred from homology"/>
<evidence type="ECO:0000313" key="9">
    <source>
        <dbReference type="Proteomes" id="UP000256690"/>
    </source>
</evidence>
<dbReference type="InterPro" id="IPR009072">
    <property type="entry name" value="Histone-fold"/>
</dbReference>
<keyword evidence="7" id="KW-0544">Nucleosome core</keyword>
<dbReference type="SUPFAM" id="SSF47113">
    <property type="entry name" value="Histone-fold"/>
    <property type="match status" value="1"/>
</dbReference>
<comment type="subcellular location">
    <subcellularLocation>
        <location evidence="2">Chromosome</location>
    </subcellularLocation>
    <subcellularLocation>
        <location evidence="1">Nucleus</location>
    </subcellularLocation>
</comment>
<dbReference type="CDD" id="cd22912">
    <property type="entry name" value="HFD_H4"/>
    <property type="match status" value="1"/>
</dbReference>
<evidence type="ECO:0000256" key="2">
    <source>
        <dbReference type="ARBA" id="ARBA00004286"/>
    </source>
</evidence>
<evidence type="ECO:0000313" key="8">
    <source>
        <dbReference type="EMBL" id="RDW62950.1"/>
    </source>
</evidence>
<dbReference type="RefSeq" id="XP_026599139.1">
    <property type="nucleotide sequence ID" value="XM_026752077.1"/>
</dbReference>
<dbReference type="InterPro" id="IPR001951">
    <property type="entry name" value="Histone_H4"/>
</dbReference>
<dbReference type="STRING" id="1810919.A0A3D8QMT0"/>
<keyword evidence="9" id="KW-1185">Reference proteome</keyword>
<comment type="similarity">
    <text evidence="3">Belongs to the histone H4 family.</text>
</comment>
<dbReference type="GO" id="GO:0046982">
    <property type="term" value="F:protein heterodimerization activity"/>
    <property type="evidence" value="ECO:0007669"/>
    <property type="project" value="InterPro"/>
</dbReference>
<dbReference type="EMBL" id="PVWQ01000015">
    <property type="protein sequence ID" value="RDW62950.1"/>
    <property type="molecule type" value="Genomic_DNA"/>
</dbReference>